<dbReference type="InterPro" id="IPR032519">
    <property type="entry name" value="YbgF_tri"/>
</dbReference>
<accession>A0ABQ6H5P9</accession>
<reference evidence="4 5" key="1">
    <citation type="submission" date="2023-03" db="EMBL/GenBank/DDBJ databases">
        <title>Draft genome sequence of Thalassotalea eurytherma JCM 18482T.</title>
        <authorList>
            <person name="Sawabe T."/>
        </authorList>
    </citation>
    <scope>NUCLEOTIDE SEQUENCE [LARGE SCALE GENOMIC DNA]</scope>
    <source>
        <strain evidence="4 5">JCM 18482</strain>
    </source>
</reference>
<dbReference type="EMBL" id="BSSU01000016">
    <property type="protein sequence ID" value="GLX83483.1"/>
    <property type="molecule type" value="Genomic_DNA"/>
</dbReference>
<dbReference type="Pfam" id="PF16331">
    <property type="entry name" value="TolA_bind_tri"/>
    <property type="match status" value="1"/>
</dbReference>
<evidence type="ECO:0000259" key="2">
    <source>
        <dbReference type="Pfam" id="PF09976"/>
    </source>
</evidence>
<dbReference type="Proteomes" id="UP001157133">
    <property type="component" value="Unassembled WGS sequence"/>
</dbReference>
<keyword evidence="5" id="KW-1185">Reference proteome</keyword>
<protein>
    <recommendedName>
        <fullName evidence="1">Cell division coordinator CpoB</fullName>
    </recommendedName>
</protein>
<comment type="function">
    <text evidence="1">Mediates coordination of peptidoglycan synthesis and outer membrane constriction during cell division.</text>
</comment>
<dbReference type="Gene3D" id="1.20.5.110">
    <property type="match status" value="1"/>
</dbReference>
<keyword evidence="1" id="KW-0131">Cell cycle</keyword>
<feature type="chain" id="PRO_5044932082" description="Cell division coordinator CpoB" evidence="1">
    <location>
        <begin position="21"/>
        <end position="264"/>
    </location>
</feature>
<evidence type="ECO:0000313" key="5">
    <source>
        <dbReference type="Proteomes" id="UP001157133"/>
    </source>
</evidence>
<keyword evidence="1" id="KW-0732">Signal</keyword>
<proteinExistence type="inferred from homology"/>
<evidence type="ECO:0000313" key="4">
    <source>
        <dbReference type="EMBL" id="GLX83483.1"/>
    </source>
</evidence>
<evidence type="ECO:0000259" key="3">
    <source>
        <dbReference type="Pfam" id="PF16331"/>
    </source>
</evidence>
<dbReference type="InterPro" id="IPR034706">
    <property type="entry name" value="CpoB"/>
</dbReference>
<name>A0ABQ6H5P9_9GAMM</name>
<keyword evidence="1" id="KW-0132">Cell division</keyword>
<dbReference type="InterPro" id="IPR014162">
    <property type="entry name" value="CpoB_C"/>
</dbReference>
<dbReference type="SUPFAM" id="SSF48452">
    <property type="entry name" value="TPR-like"/>
    <property type="match status" value="1"/>
</dbReference>
<dbReference type="HAMAP" id="MF_02066">
    <property type="entry name" value="CpoB"/>
    <property type="match status" value="1"/>
</dbReference>
<feature type="domain" description="YbgF trimerisation" evidence="3">
    <location>
        <begin position="45"/>
        <end position="117"/>
    </location>
</feature>
<keyword evidence="1" id="KW-0574">Periplasm</keyword>
<dbReference type="Pfam" id="PF09976">
    <property type="entry name" value="TPR_21"/>
    <property type="match status" value="1"/>
</dbReference>
<comment type="similarity">
    <text evidence="1">Belongs to the CpoB family.</text>
</comment>
<comment type="subcellular location">
    <subcellularLocation>
        <location evidence="1">Periplasm</location>
    </subcellularLocation>
</comment>
<comment type="caution">
    <text evidence="4">The sequence shown here is derived from an EMBL/GenBank/DDBJ whole genome shotgun (WGS) entry which is preliminary data.</text>
</comment>
<feature type="signal peptide" evidence="1">
    <location>
        <begin position="1"/>
        <end position="20"/>
    </location>
</feature>
<dbReference type="InterPro" id="IPR018704">
    <property type="entry name" value="SecYEG/CpoB_TPR"/>
</dbReference>
<dbReference type="RefSeq" id="WP_284208931.1">
    <property type="nucleotide sequence ID" value="NZ_BSSU01000016.1"/>
</dbReference>
<dbReference type="Gene3D" id="1.25.40.10">
    <property type="entry name" value="Tetratricopeptide repeat domain"/>
    <property type="match status" value="1"/>
</dbReference>
<gene>
    <name evidence="1" type="primary">cpoB</name>
    <name evidence="4" type="ORF">theurythT_29360</name>
</gene>
<dbReference type="NCBIfam" id="TIGR02795">
    <property type="entry name" value="tol_pal_ybgF"/>
    <property type="match status" value="1"/>
</dbReference>
<feature type="domain" description="Ancillary SecYEG translocon subunit/Cell division coordinator CpoB TPR" evidence="2">
    <location>
        <begin position="150"/>
        <end position="237"/>
    </location>
</feature>
<evidence type="ECO:0000256" key="1">
    <source>
        <dbReference type="HAMAP-Rule" id="MF_02066"/>
    </source>
</evidence>
<dbReference type="InterPro" id="IPR011990">
    <property type="entry name" value="TPR-like_helical_dom_sf"/>
</dbReference>
<sequence precursor="true">MNLNNVLLGVSLAVSAQALAAPPAPVIDASGQSMTTTSSTLSSLSVEQRLQNLERQLSVRNKNQVMMQQQLNELQSEVDELRGVTELHSHKLSQILERQRDLYQELDKRVTEAIKPAPTVPSVVAVTSPSTPAINYSSDLTENEAYDRAVNMVLKDKRYDEAIPEFEAFNQKYPESSYAPNAHYWLGQLLFNKGDLERAKQEFSIVVNQHEGSSKRSDALLKLGMVAQKQNDNARAVVLYRQLVAEYPSSSAAQLAKPRLESLQ</sequence>
<organism evidence="4 5">
    <name type="scientific">Thalassotalea eurytherma</name>
    <dbReference type="NCBI Taxonomy" id="1144278"/>
    <lineage>
        <taxon>Bacteria</taxon>
        <taxon>Pseudomonadati</taxon>
        <taxon>Pseudomonadota</taxon>
        <taxon>Gammaproteobacteria</taxon>
        <taxon>Alteromonadales</taxon>
        <taxon>Colwelliaceae</taxon>
        <taxon>Thalassotalea</taxon>
    </lineage>
</organism>